<sequence length="165" mass="18901">MSWLNALYHVQQQLDHHIQSQHGLLGHNLIEEKTLAFLVELGELANETRCFKFWSVKPASSQDIILEEYVDGIHFLLSLGIDLGFTDVSAIEDVEVEAEQTATAQFLTVYQLATLFKEDTSYEQYLALFAEFLKLGAVLGFDAAAIKESYFKKNEVNYKRQQEKY</sequence>
<dbReference type="Proteomes" id="UP000656813">
    <property type="component" value="Unassembled WGS sequence"/>
</dbReference>
<evidence type="ECO:0008006" key="3">
    <source>
        <dbReference type="Google" id="ProtNLM"/>
    </source>
</evidence>
<dbReference type="PIRSF" id="PIRSF030140">
    <property type="entry name" value="UCP030140"/>
    <property type="match status" value="1"/>
</dbReference>
<dbReference type="CDD" id="cd11527">
    <property type="entry name" value="NTP-PPase_dUTPase"/>
    <property type="match status" value="1"/>
</dbReference>
<evidence type="ECO:0000313" key="1">
    <source>
        <dbReference type="EMBL" id="GGH88273.1"/>
    </source>
</evidence>
<reference evidence="1" key="2">
    <citation type="submission" date="2020-09" db="EMBL/GenBank/DDBJ databases">
        <authorList>
            <person name="Sun Q."/>
            <person name="Zhou Y."/>
        </authorList>
    </citation>
    <scope>NUCLEOTIDE SEQUENCE</scope>
    <source>
        <strain evidence="1">CGMCC 1.12777</strain>
    </source>
</reference>
<organism evidence="1 2">
    <name type="scientific">Pullulanibacillus pueri</name>
    <dbReference type="NCBI Taxonomy" id="1437324"/>
    <lineage>
        <taxon>Bacteria</taxon>
        <taxon>Bacillati</taxon>
        <taxon>Bacillota</taxon>
        <taxon>Bacilli</taxon>
        <taxon>Bacillales</taxon>
        <taxon>Sporolactobacillaceae</taxon>
        <taxon>Pullulanibacillus</taxon>
    </lineage>
</organism>
<reference evidence="1" key="1">
    <citation type="journal article" date="2014" name="Int. J. Syst. Evol. Microbiol.">
        <title>Complete genome sequence of Corynebacterium casei LMG S-19264T (=DSM 44701T), isolated from a smear-ripened cheese.</title>
        <authorList>
            <consortium name="US DOE Joint Genome Institute (JGI-PGF)"/>
            <person name="Walter F."/>
            <person name="Albersmeier A."/>
            <person name="Kalinowski J."/>
            <person name="Ruckert C."/>
        </authorList>
    </citation>
    <scope>NUCLEOTIDE SEQUENCE</scope>
    <source>
        <strain evidence="1">CGMCC 1.12777</strain>
    </source>
</reference>
<gene>
    <name evidence="1" type="ORF">GCM10007096_40230</name>
</gene>
<evidence type="ECO:0000313" key="2">
    <source>
        <dbReference type="Proteomes" id="UP000656813"/>
    </source>
</evidence>
<comment type="caution">
    <text evidence="1">The sequence shown here is derived from an EMBL/GenBank/DDBJ whole genome shotgun (WGS) entry which is preliminary data.</text>
</comment>
<keyword evidence="2" id="KW-1185">Reference proteome</keyword>
<dbReference type="InterPro" id="IPR016947">
    <property type="entry name" value="UCP030140"/>
</dbReference>
<dbReference type="RefSeq" id="WP_188499172.1">
    <property type="nucleotide sequence ID" value="NZ_BMFV01000049.1"/>
</dbReference>
<proteinExistence type="predicted"/>
<dbReference type="Gene3D" id="1.10.4010.10">
    <property type="entry name" value="Type II deoxyuridine triphosphatase"/>
    <property type="match status" value="1"/>
</dbReference>
<dbReference type="AlphaFoldDB" id="A0A8J3EP96"/>
<dbReference type="InterPro" id="IPR014871">
    <property type="entry name" value="dUTPase/dCTP_pyrophosphatase"/>
</dbReference>
<dbReference type="EMBL" id="BMFV01000049">
    <property type="protein sequence ID" value="GGH88273.1"/>
    <property type="molecule type" value="Genomic_DNA"/>
</dbReference>
<accession>A0A8J3EP96</accession>
<dbReference type="SUPFAM" id="SSF101386">
    <property type="entry name" value="all-alpha NTP pyrophosphatases"/>
    <property type="match status" value="1"/>
</dbReference>
<dbReference type="Pfam" id="PF08761">
    <property type="entry name" value="dUTPase_2"/>
    <property type="match status" value="1"/>
</dbReference>
<name>A0A8J3EP96_9BACL</name>
<protein>
    <recommendedName>
        <fullName evidence="3">dUTPase</fullName>
    </recommendedName>
</protein>